<dbReference type="EMBL" id="CADILN010000005">
    <property type="protein sequence ID" value="CAB4050421.1"/>
    <property type="molecule type" value="Genomic_DNA"/>
</dbReference>
<protein>
    <submittedName>
        <fullName evidence="1">Uncharacterized protein</fullName>
    </submittedName>
</protein>
<accession>A0A6J5K9E9</accession>
<name>A0A6J5K9E9_9BURK</name>
<sequence>MGPDFGASVFACYRSKSGEEFACAGWLAAVGHCHARMRLAVALKRLDATALEPGSDWPALHENYQQVLDNPRRSCATGAILC</sequence>
<proteinExistence type="predicted"/>
<dbReference type="Pfam" id="PF19800">
    <property type="entry name" value="DUF6283"/>
    <property type="match status" value="1"/>
</dbReference>
<gene>
    <name evidence="1" type="ORF">LMG9964_04087</name>
</gene>
<dbReference type="AlphaFoldDB" id="A0A6J5K9E9"/>
<evidence type="ECO:0000313" key="2">
    <source>
        <dbReference type="Proteomes" id="UP000494102"/>
    </source>
</evidence>
<organism evidence="1 2">
    <name type="scientific">Paraburkholderia phenoliruptrix</name>
    <dbReference type="NCBI Taxonomy" id="252970"/>
    <lineage>
        <taxon>Bacteria</taxon>
        <taxon>Pseudomonadati</taxon>
        <taxon>Pseudomonadota</taxon>
        <taxon>Betaproteobacteria</taxon>
        <taxon>Burkholderiales</taxon>
        <taxon>Burkholderiaceae</taxon>
        <taxon>Paraburkholderia</taxon>
    </lineage>
</organism>
<reference evidence="1 2" key="1">
    <citation type="submission" date="2020-04" db="EMBL/GenBank/DDBJ databases">
        <authorList>
            <person name="De Canck E."/>
        </authorList>
    </citation>
    <scope>NUCLEOTIDE SEQUENCE [LARGE SCALE GENOMIC DNA]</scope>
    <source>
        <strain evidence="1 2">LMG 9964</strain>
    </source>
</reference>
<dbReference type="InterPro" id="IPR046250">
    <property type="entry name" value="DUF6283"/>
</dbReference>
<dbReference type="Proteomes" id="UP000494102">
    <property type="component" value="Unassembled WGS sequence"/>
</dbReference>
<evidence type="ECO:0000313" key="1">
    <source>
        <dbReference type="EMBL" id="CAB4050421.1"/>
    </source>
</evidence>